<dbReference type="InterPro" id="IPR026334">
    <property type="entry name" value="FxSxx-COOH"/>
</dbReference>
<dbReference type="GeneID" id="40834045"/>
<keyword evidence="3" id="KW-1185">Reference proteome</keyword>
<evidence type="ECO:0000256" key="1">
    <source>
        <dbReference type="SAM" id="MobiDB-lite"/>
    </source>
</evidence>
<feature type="region of interest" description="Disordered" evidence="1">
    <location>
        <begin position="35"/>
        <end position="54"/>
    </location>
</feature>
<gene>
    <name evidence="2" type="ORF">SAMN05444921_13261</name>
</gene>
<dbReference type="Proteomes" id="UP000199063">
    <property type="component" value="Unassembled WGS sequence"/>
</dbReference>
<protein>
    <submittedName>
        <fullName evidence="2">FXSXX-COOH protein</fullName>
    </submittedName>
</protein>
<evidence type="ECO:0000313" key="3">
    <source>
        <dbReference type="Proteomes" id="UP000199063"/>
    </source>
</evidence>
<evidence type="ECO:0000313" key="2">
    <source>
        <dbReference type="EMBL" id="SDN66185.1"/>
    </source>
</evidence>
<reference evidence="3" key="1">
    <citation type="submission" date="2016-10" db="EMBL/GenBank/DDBJ databases">
        <authorList>
            <person name="Varghese N."/>
            <person name="Submissions S."/>
        </authorList>
    </citation>
    <scope>NUCLEOTIDE SEQUENCE [LARGE SCALE GENOMIC DNA]</scope>
    <source>
        <strain evidence="3">CGMCC 4.7042</strain>
    </source>
</reference>
<dbReference type="EMBL" id="FNHI01000032">
    <property type="protein sequence ID" value="SDN66185.1"/>
    <property type="molecule type" value="Genomic_DNA"/>
</dbReference>
<proteinExistence type="predicted"/>
<dbReference type="NCBIfam" id="TIGR04268">
    <property type="entry name" value="FxSxx-COOH"/>
    <property type="match status" value="1"/>
</dbReference>
<sequence>MTLQTSVTFAPVKKDRVPLTEIDVRDAEAARKLGRVRPSGADRSARMSTFNSAL</sequence>
<name>A0A1H0D7U0_9ACTN</name>
<dbReference type="RefSeq" id="WP_208868119.1">
    <property type="nucleotide sequence ID" value="NZ_FNHI01000032.1"/>
</dbReference>
<organism evidence="2 3">
    <name type="scientific">Streptomyces wuyuanensis</name>
    <dbReference type="NCBI Taxonomy" id="1196353"/>
    <lineage>
        <taxon>Bacteria</taxon>
        <taxon>Bacillati</taxon>
        <taxon>Actinomycetota</taxon>
        <taxon>Actinomycetes</taxon>
        <taxon>Kitasatosporales</taxon>
        <taxon>Streptomycetaceae</taxon>
        <taxon>Streptomyces</taxon>
    </lineage>
</organism>
<accession>A0A1H0D7U0</accession>
<dbReference type="AlphaFoldDB" id="A0A1H0D7U0"/>
<dbReference type="STRING" id="1196353.SAMN05444921_13261"/>